<organism evidence="1 2">
    <name type="scientific">Cherax quadricarinatus</name>
    <name type="common">Australian red claw crayfish</name>
    <dbReference type="NCBI Taxonomy" id="27406"/>
    <lineage>
        <taxon>Eukaryota</taxon>
        <taxon>Metazoa</taxon>
        <taxon>Ecdysozoa</taxon>
        <taxon>Arthropoda</taxon>
        <taxon>Crustacea</taxon>
        <taxon>Multicrustacea</taxon>
        <taxon>Malacostraca</taxon>
        <taxon>Eumalacostraca</taxon>
        <taxon>Eucarida</taxon>
        <taxon>Decapoda</taxon>
        <taxon>Pleocyemata</taxon>
        <taxon>Astacidea</taxon>
        <taxon>Parastacoidea</taxon>
        <taxon>Parastacidae</taxon>
        <taxon>Cherax</taxon>
    </lineage>
</organism>
<dbReference type="InterPro" id="IPR036770">
    <property type="entry name" value="Ankyrin_rpt-contain_sf"/>
</dbReference>
<dbReference type="EMBL" id="JARKIK010005014">
    <property type="protein sequence ID" value="KAK8718614.1"/>
    <property type="molecule type" value="Genomic_DNA"/>
</dbReference>
<dbReference type="AlphaFoldDB" id="A0AAW0VNJ2"/>
<dbReference type="InterPro" id="IPR002110">
    <property type="entry name" value="Ankyrin_rpt"/>
</dbReference>
<sequence>QVTLCRDMNMVPFTFSLPPSAILPSDLLQEYWVNERKVLKDICSGKHDRTKLNEDETNILKKYIEQLSKVKPNEDLKSQDITLERPDDFFLYLLAKHDLVYILFILCEKIFKDMDINSVVESFSDCTMLHVASMYGRLNMIEYLLYRNPKLDKVTLGKYSAAHLAAIGGHKECYQYILARMNDDQKEMKCNIQLTAAELMRKYEEFCSNCQMPLMTREEALHVKNETEDGKRAHELLYIKGNYLKITKPDDLIAAADNNVCNVKKANEISDKIKIETDKLVESIEDKKFKGKTVLTGPLVEGNEIFHVNYVDFMYEVSPEQDIMCKSSGSHGEVSIFSKDLTLEGSTFREEFAKHTKKAIKNYVSKSSDKSDISIAPPFLLHTHKGVYIRWVWNHQYFCLLTSYIVPTLKAKHSINDREESVFITNIYDDWILRKYQEETKYFKHLTPDDRKVWLACRLLRKITLQLWFAPRFNTKRYTQSWNTWSVGIEGLEERILKQLFKDEKNAPTECNKKSLFDRVMSVYSRAAIKESGKWVPRPDDDFHGKALSVCGILEYLESLKKKR</sequence>
<name>A0AAW0VNJ2_CHEQU</name>
<dbReference type="SMART" id="SM00248">
    <property type="entry name" value="ANK"/>
    <property type="match status" value="2"/>
</dbReference>
<proteinExistence type="predicted"/>
<dbReference type="Gene3D" id="1.25.40.20">
    <property type="entry name" value="Ankyrin repeat-containing domain"/>
    <property type="match status" value="1"/>
</dbReference>
<dbReference type="Pfam" id="PF12796">
    <property type="entry name" value="Ank_2"/>
    <property type="match status" value="1"/>
</dbReference>
<accession>A0AAW0VNJ2</accession>
<reference evidence="1 2" key="1">
    <citation type="journal article" date="2024" name="BMC Genomics">
        <title>Genome assembly of redclaw crayfish (Cherax quadricarinatus) provides insights into its immune adaptation and hypoxia tolerance.</title>
        <authorList>
            <person name="Liu Z."/>
            <person name="Zheng J."/>
            <person name="Li H."/>
            <person name="Fang K."/>
            <person name="Wang S."/>
            <person name="He J."/>
            <person name="Zhou D."/>
            <person name="Weng S."/>
            <person name="Chi M."/>
            <person name="Gu Z."/>
            <person name="He J."/>
            <person name="Li F."/>
            <person name="Wang M."/>
        </authorList>
    </citation>
    <scope>NUCLEOTIDE SEQUENCE [LARGE SCALE GENOMIC DNA]</scope>
    <source>
        <strain evidence="1">ZL_2023a</strain>
    </source>
</reference>
<evidence type="ECO:0000313" key="2">
    <source>
        <dbReference type="Proteomes" id="UP001445076"/>
    </source>
</evidence>
<keyword evidence="2" id="KW-1185">Reference proteome</keyword>
<dbReference type="SUPFAM" id="SSF48403">
    <property type="entry name" value="Ankyrin repeat"/>
    <property type="match status" value="1"/>
</dbReference>
<protein>
    <submittedName>
        <fullName evidence="1">Uncharacterized protein</fullName>
    </submittedName>
</protein>
<comment type="caution">
    <text evidence="1">The sequence shown here is derived from an EMBL/GenBank/DDBJ whole genome shotgun (WGS) entry which is preliminary data.</text>
</comment>
<dbReference type="Proteomes" id="UP001445076">
    <property type="component" value="Unassembled WGS sequence"/>
</dbReference>
<evidence type="ECO:0000313" key="1">
    <source>
        <dbReference type="EMBL" id="KAK8718614.1"/>
    </source>
</evidence>
<feature type="non-terminal residue" evidence="1">
    <location>
        <position position="1"/>
    </location>
</feature>
<gene>
    <name evidence="1" type="ORF">OTU49_014604</name>
</gene>